<reference evidence="1" key="1">
    <citation type="submission" date="2018-05" db="EMBL/GenBank/DDBJ databases">
        <authorList>
            <person name="Lanie J.A."/>
            <person name="Ng W.-L."/>
            <person name="Kazmierczak K.M."/>
            <person name="Andrzejewski T.M."/>
            <person name="Davidsen T.M."/>
            <person name="Wayne K.J."/>
            <person name="Tettelin H."/>
            <person name="Glass J.I."/>
            <person name="Rusch D."/>
            <person name="Podicherti R."/>
            <person name="Tsui H.-C.T."/>
            <person name="Winkler M.E."/>
        </authorList>
    </citation>
    <scope>NUCLEOTIDE SEQUENCE</scope>
</reference>
<organism evidence="1">
    <name type="scientific">marine metagenome</name>
    <dbReference type="NCBI Taxonomy" id="408172"/>
    <lineage>
        <taxon>unclassified sequences</taxon>
        <taxon>metagenomes</taxon>
        <taxon>ecological metagenomes</taxon>
    </lineage>
</organism>
<protein>
    <submittedName>
        <fullName evidence="1">Uncharacterized protein</fullName>
    </submittedName>
</protein>
<dbReference type="AlphaFoldDB" id="A0A381XCP8"/>
<gene>
    <name evidence="1" type="ORF">METZ01_LOCUS115125</name>
</gene>
<evidence type="ECO:0000313" key="1">
    <source>
        <dbReference type="EMBL" id="SVA62271.1"/>
    </source>
</evidence>
<proteinExistence type="predicted"/>
<dbReference type="EMBL" id="UINC01014628">
    <property type="protein sequence ID" value="SVA62271.1"/>
    <property type="molecule type" value="Genomic_DNA"/>
</dbReference>
<sequence>MLMRQVTHLPGALHMYMDMSADHFGLWCANLFV</sequence>
<accession>A0A381XCP8</accession>
<name>A0A381XCP8_9ZZZZ</name>